<evidence type="ECO:0000313" key="2">
    <source>
        <dbReference type="Proteomes" id="UP001605036"/>
    </source>
</evidence>
<accession>A0ABD1ZID2</accession>
<gene>
    <name evidence="1" type="ORF">R1flu_019266</name>
</gene>
<sequence>MRPRHELQRGACGVLGYSLAIVFSLWSASPSAKPPPLKAEKVVTTLPLALAHIRSAESIREKGGEIVYWVHDASKEHNKDIRGTVRDNETSLLDLLILQKKMLLMKSNKLPISPSNAVSRHVIVCEVQKMRRRLVL</sequence>
<evidence type="ECO:0000313" key="1">
    <source>
        <dbReference type="EMBL" id="KAL2651138.1"/>
    </source>
</evidence>
<protein>
    <submittedName>
        <fullName evidence="1">Uncharacterized protein</fullName>
    </submittedName>
</protein>
<reference evidence="1 2" key="1">
    <citation type="submission" date="2024-09" db="EMBL/GenBank/DDBJ databases">
        <title>Chromosome-scale assembly of Riccia fluitans.</title>
        <authorList>
            <person name="Paukszto L."/>
            <person name="Sawicki J."/>
            <person name="Karawczyk K."/>
            <person name="Piernik-Szablinska J."/>
            <person name="Szczecinska M."/>
            <person name="Mazdziarz M."/>
        </authorList>
    </citation>
    <scope>NUCLEOTIDE SEQUENCE [LARGE SCALE GENOMIC DNA]</scope>
    <source>
        <strain evidence="1">Rf_01</strain>
        <tissue evidence="1">Aerial parts of the thallus</tissue>
    </source>
</reference>
<dbReference type="AlphaFoldDB" id="A0ABD1ZID2"/>
<dbReference type="EMBL" id="JBHFFA010000001">
    <property type="protein sequence ID" value="KAL2651138.1"/>
    <property type="molecule type" value="Genomic_DNA"/>
</dbReference>
<organism evidence="1 2">
    <name type="scientific">Riccia fluitans</name>
    <dbReference type="NCBI Taxonomy" id="41844"/>
    <lineage>
        <taxon>Eukaryota</taxon>
        <taxon>Viridiplantae</taxon>
        <taxon>Streptophyta</taxon>
        <taxon>Embryophyta</taxon>
        <taxon>Marchantiophyta</taxon>
        <taxon>Marchantiopsida</taxon>
        <taxon>Marchantiidae</taxon>
        <taxon>Marchantiales</taxon>
        <taxon>Ricciaceae</taxon>
        <taxon>Riccia</taxon>
    </lineage>
</organism>
<comment type="caution">
    <text evidence="1">The sequence shown here is derived from an EMBL/GenBank/DDBJ whole genome shotgun (WGS) entry which is preliminary data.</text>
</comment>
<name>A0ABD1ZID2_9MARC</name>
<dbReference type="Proteomes" id="UP001605036">
    <property type="component" value="Unassembled WGS sequence"/>
</dbReference>
<proteinExistence type="predicted"/>
<keyword evidence="2" id="KW-1185">Reference proteome</keyword>